<evidence type="ECO:0000313" key="2">
    <source>
        <dbReference type="Proteomes" id="UP001732700"/>
    </source>
</evidence>
<sequence>MPPRPQVAMSAGLPAGSALGEVVATAAASPKPAIVLAVAALTRRRSDPAIGGKMCRAHRFRKSGMVHPTASRPSDELLRDLAVMVEGLGSLSLPPDDFRGPISAEIPLPIGAALSTVNPLWDASLSSDEALAPRTPSSSVTWSVHCTANVTAPAEPSDGLSAATAALGVEEGWVHVGRGGRPCREPSPLLQKEGLERSVAFKRWAQGRCFRCLERDHQVSTCRDPFRCIRCRRPAHRERFCRARFSAALGDEVVTRAPSPVACAPCQQSRSPFAQPRRPSSPRSWAESQVALMRMELLQLVDVRIEDVCRPLREEVAALKLLVRGAGSLEPMEACPSDGLVHAEAQDSTVLDSSEKKWFVVEEEQLYSCFSPRGPLSQPVVSAASECEGMGLIMAEELDFEESGDVDAAVPLSPESGRLMVSTGDGAAKSGVVTPVPGVVVAREICDFLATLVAAYPGTDKSIGCKVKSMRGGARPRSVFGKKKSSKRGVLQELHL</sequence>
<accession>A0ACD5YJ52</accession>
<dbReference type="Proteomes" id="UP001732700">
    <property type="component" value="Chromosome 5D"/>
</dbReference>
<name>A0ACD5YJ52_AVESA</name>
<protein>
    <submittedName>
        <fullName evidence="1">Uncharacterized protein</fullName>
    </submittedName>
</protein>
<organism evidence="1 2">
    <name type="scientific">Avena sativa</name>
    <name type="common">Oat</name>
    <dbReference type="NCBI Taxonomy" id="4498"/>
    <lineage>
        <taxon>Eukaryota</taxon>
        <taxon>Viridiplantae</taxon>
        <taxon>Streptophyta</taxon>
        <taxon>Embryophyta</taxon>
        <taxon>Tracheophyta</taxon>
        <taxon>Spermatophyta</taxon>
        <taxon>Magnoliopsida</taxon>
        <taxon>Liliopsida</taxon>
        <taxon>Poales</taxon>
        <taxon>Poaceae</taxon>
        <taxon>BOP clade</taxon>
        <taxon>Pooideae</taxon>
        <taxon>Poodae</taxon>
        <taxon>Poeae</taxon>
        <taxon>Poeae Chloroplast Group 1 (Aveneae type)</taxon>
        <taxon>Aveninae</taxon>
        <taxon>Avena</taxon>
    </lineage>
</organism>
<reference evidence="1" key="2">
    <citation type="submission" date="2025-09" db="UniProtKB">
        <authorList>
            <consortium name="EnsemblPlants"/>
        </authorList>
    </citation>
    <scope>IDENTIFICATION</scope>
</reference>
<reference evidence="1" key="1">
    <citation type="submission" date="2021-05" db="EMBL/GenBank/DDBJ databases">
        <authorList>
            <person name="Scholz U."/>
            <person name="Mascher M."/>
            <person name="Fiebig A."/>
        </authorList>
    </citation>
    <scope>NUCLEOTIDE SEQUENCE [LARGE SCALE GENOMIC DNA]</scope>
</reference>
<keyword evidence="2" id="KW-1185">Reference proteome</keyword>
<proteinExistence type="predicted"/>
<evidence type="ECO:0000313" key="1">
    <source>
        <dbReference type="EnsemblPlants" id="AVESA.00010b.r2.5DG0978900.1.CDS"/>
    </source>
</evidence>
<dbReference type="EnsemblPlants" id="AVESA.00010b.r2.5DG0978900.1">
    <property type="protein sequence ID" value="AVESA.00010b.r2.5DG0978900.1.CDS"/>
    <property type="gene ID" value="AVESA.00010b.r2.5DG0978900"/>
</dbReference>